<accession>A0A448WLS6</accession>
<feature type="compositionally biased region" description="Polar residues" evidence="1">
    <location>
        <begin position="224"/>
        <end position="236"/>
    </location>
</feature>
<evidence type="ECO:0000256" key="1">
    <source>
        <dbReference type="SAM" id="MobiDB-lite"/>
    </source>
</evidence>
<gene>
    <name evidence="2" type="ORF">PXEA_LOCUS8454</name>
</gene>
<comment type="caution">
    <text evidence="2">The sequence shown here is derived from an EMBL/GenBank/DDBJ whole genome shotgun (WGS) entry which is preliminary data.</text>
</comment>
<protein>
    <submittedName>
        <fullName evidence="2">Uncharacterized protein</fullName>
    </submittedName>
</protein>
<feature type="region of interest" description="Disordered" evidence="1">
    <location>
        <begin position="224"/>
        <end position="245"/>
    </location>
</feature>
<dbReference type="EMBL" id="CAAALY010023118">
    <property type="protein sequence ID" value="VEL15014.1"/>
    <property type="molecule type" value="Genomic_DNA"/>
</dbReference>
<dbReference type="Proteomes" id="UP000784294">
    <property type="component" value="Unassembled WGS sequence"/>
</dbReference>
<name>A0A448WLS6_9PLAT</name>
<evidence type="ECO:0000313" key="3">
    <source>
        <dbReference type="Proteomes" id="UP000784294"/>
    </source>
</evidence>
<keyword evidence="3" id="KW-1185">Reference proteome</keyword>
<dbReference type="AlphaFoldDB" id="A0A448WLS6"/>
<reference evidence="2" key="1">
    <citation type="submission" date="2018-11" db="EMBL/GenBank/DDBJ databases">
        <authorList>
            <consortium name="Pathogen Informatics"/>
        </authorList>
    </citation>
    <scope>NUCLEOTIDE SEQUENCE</scope>
</reference>
<sequence>MNSRKCLSRLPVDLGVWRGHGFRLSWARVCPIPRQPLVLISLASGLKQEKDTIAPLQKQQRQTVIHADKQCLADSANSSEFNRTLSFGFGRLAFNSWAQLVEPADEHLLNAAISTSSQVTQSQAISKDIEPQPISQGLINVATPQLMPSSGLAPLHTYSQALAAYLTIPDALPSVTASCKNFDLNASHRMRMIRRLLSLCQALWGEHFHHERQQQHLHDNQIVSEDGNSMADSPASQPGGATGPLFDSDFIQEKKDTYSEIGDVCAATTGPLDDLSTQLSRAHVQDEIASKCALRQLVRKQALSEWISCNSVLKMMLLNDDAGETFVNVPSQCSNAGNHDYYGKGHRYVLSGLPDASVKL</sequence>
<organism evidence="2 3">
    <name type="scientific">Protopolystoma xenopodis</name>
    <dbReference type="NCBI Taxonomy" id="117903"/>
    <lineage>
        <taxon>Eukaryota</taxon>
        <taxon>Metazoa</taxon>
        <taxon>Spiralia</taxon>
        <taxon>Lophotrochozoa</taxon>
        <taxon>Platyhelminthes</taxon>
        <taxon>Monogenea</taxon>
        <taxon>Polyopisthocotylea</taxon>
        <taxon>Polystomatidea</taxon>
        <taxon>Polystomatidae</taxon>
        <taxon>Protopolystoma</taxon>
    </lineage>
</organism>
<evidence type="ECO:0000313" key="2">
    <source>
        <dbReference type="EMBL" id="VEL15014.1"/>
    </source>
</evidence>
<proteinExistence type="predicted"/>